<feature type="domain" description="Cytochrome c oxidase assembly factor 3 mitochondrial coiled-coil" evidence="2">
    <location>
        <begin position="24"/>
        <end position="72"/>
    </location>
</feature>
<reference evidence="3 4" key="1">
    <citation type="submission" date="2015-07" db="EMBL/GenBank/DDBJ databases">
        <title>The genome of Dufourea novaeangliae.</title>
        <authorList>
            <person name="Pan H."/>
            <person name="Kapheim K."/>
        </authorList>
    </citation>
    <scope>NUCLEOTIDE SEQUENCE [LARGE SCALE GENOMIC DNA]</scope>
    <source>
        <strain evidence="3">0120121106</strain>
        <tissue evidence="3">Whole body</tissue>
    </source>
</reference>
<evidence type="ECO:0000256" key="1">
    <source>
        <dbReference type="SAM" id="Phobius"/>
    </source>
</evidence>
<keyword evidence="4" id="KW-1185">Reference proteome</keyword>
<evidence type="ECO:0000313" key="4">
    <source>
        <dbReference type="Proteomes" id="UP000076502"/>
    </source>
</evidence>
<dbReference type="Pfam" id="PF09813">
    <property type="entry name" value="Coa3_cc"/>
    <property type="match status" value="1"/>
</dbReference>
<dbReference type="STRING" id="178035.A0A154PN06"/>
<name>A0A154PN06_DUFNO</name>
<evidence type="ECO:0000313" key="3">
    <source>
        <dbReference type="EMBL" id="KZC13117.1"/>
    </source>
</evidence>
<keyword evidence="1" id="KW-0812">Transmembrane</keyword>
<keyword evidence="1" id="KW-0472">Membrane</keyword>
<dbReference type="EMBL" id="KQ434981">
    <property type="protein sequence ID" value="KZC13117.1"/>
    <property type="molecule type" value="Genomic_DNA"/>
</dbReference>
<sequence length="81" mass="9566">MPKVEFDKLRSLDYMQLKQAEEINFLRAFKYRYNRKRTGIGGTLLGLLAVGIYVYTIKQVKQETFLDDFNEPETVIETKKN</sequence>
<organism evidence="3 4">
    <name type="scientific">Dufourea novaeangliae</name>
    <name type="common">Sweat bee</name>
    <dbReference type="NCBI Taxonomy" id="178035"/>
    <lineage>
        <taxon>Eukaryota</taxon>
        <taxon>Metazoa</taxon>
        <taxon>Ecdysozoa</taxon>
        <taxon>Arthropoda</taxon>
        <taxon>Hexapoda</taxon>
        <taxon>Insecta</taxon>
        <taxon>Pterygota</taxon>
        <taxon>Neoptera</taxon>
        <taxon>Endopterygota</taxon>
        <taxon>Hymenoptera</taxon>
        <taxon>Apocrita</taxon>
        <taxon>Aculeata</taxon>
        <taxon>Apoidea</taxon>
        <taxon>Anthophila</taxon>
        <taxon>Halictidae</taxon>
        <taxon>Rophitinae</taxon>
        <taxon>Dufourea</taxon>
    </lineage>
</organism>
<dbReference type="Proteomes" id="UP000076502">
    <property type="component" value="Unassembled WGS sequence"/>
</dbReference>
<protein>
    <recommendedName>
        <fullName evidence="2">Cytochrome c oxidase assembly factor 3 mitochondrial coiled-coil domain-containing protein</fullName>
    </recommendedName>
</protein>
<dbReference type="InterPro" id="IPR018628">
    <property type="entry name" value="Coa3_CC"/>
</dbReference>
<proteinExistence type="predicted"/>
<keyword evidence="1" id="KW-1133">Transmembrane helix</keyword>
<feature type="transmembrane region" description="Helical" evidence="1">
    <location>
        <begin position="39"/>
        <end position="57"/>
    </location>
</feature>
<dbReference type="AlphaFoldDB" id="A0A154PN06"/>
<gene>
    <name evidence="3" type="ORF">WN55_05540</name>
</gene>
<accession>A0A154PN06</accession>
<evidence type="ECO:0000259" key="2">
    <source>
        <dbReference type="Pfam" id="PF09813"/>
    </source>
</evidence>